<feature type="compositionally biased region" description="Basic and acidic residues" evidence="1">
    <location>
        <begin position="166"/>
        <end position="179"/>
    </location>
</feature>
<dbReference type="Proteomes" id="UP000030763">
    <property type="component" value="Unassembled WGS sequence"/>
</dbReference>
<gene>
    <name evidence="2" type="ORF">EMWEY_00044910</name>
</gene>
<dbReference type="OMA" id="PPLERCH"/>
<reference evidence="2" key="2">
    <citation type="submission" date="2013-10" db="EMBL/GenBank/DDBJ databases">
        <authorList>
            <person name="Aslett M."/>
        </authorList>
    </citation>
    <scope>NUCLEOTIDE SEQUENCE [LARGE SCALE GENOMIC DNA]</scope>
    <source>
        <strain evidence="2">Weybridge</strain>
    </source>
</reference>
<accession>U6MH29</accession>
<dbReference type="GeneID" id="25338477"/>
<reference evidence="2" key="1">
    <citation type="submission" date="2013-10" db="EMBL/GenBank/DDBJ databases">
        <title>Genomic analysis of the causative agents of coccidiosis in chickens.</title>
        <authorList>
            <person name="Reid A.J."/>
            <person name="Blake D."/>
            <person name="Billington K."/>
            <person name="Browne H."/>
            <person name="Dunn M."/>
            <person name="Hung S."/>
            <person name="Kawahara F."/>
            <person name="Miranda-Saavedra D."/>
            <person name="Mourier T."/>
            <person name="Nagra H."/>
            <person name="Otto T.D."/>
            <person name="Rawlings N."/>
            <person name="Sanchez A."/>
            <person name="Sanders M."/>
            <person name="Subramaniam C."/>
            <person name="Tay Y."/>
            <person name="Dear P."/>
            <person name="Doerig C."/>
            <person name="Gruber A."/>
            <person name="Parkinson J."/>
            <person name="Shirley M."/>
            <person name="Wan K.L."/>
            <person name="Berriman M."/>
            <person name="Tomley F."/>
            <person name="Pain A."/>
        </authorList>
    </citation>
    <scope>NUCLEOTIDE SEQUENCE [LARGE SCALE GENOMIC DNA]</scope>
    <source>
        <strain evidence="2">Weybridge</strain>
    </source>
</reference>
<name>U6MH29_EIMMA</name>
<feature type="compositionally biased region" description="Low complexity" evidence="1">
    <location>
        <begin position="91"/>
        <end position="108"/>
    </location>
</feature>
<proteinExistence type="predicted"/>
<feature type="compositionally biased region" description="Basic residues" evidence="1">
    <location>
        <begin position="112"/>
        <end position="121"/>
    </location>
</feature>
<protein>
    <submittedName>
        <fullName evidence="2">Uncharacterized protein</fullName>
    </submittedName>
</protein>
<dbReference type="VEuPathDB" id="ToxoDB:EMWEY_00044910"/>
<evidence type="ECO:0000313" key="3">
    <source>
        <dbReference type="Proteomes" id="UP000030763"/>
    </source>
</evidence>
<evidence type="ECO:0000256" key="1">
    <source>
        <dbReference type="SAM" id="MobiDB-lite"/>
    </source>
</evidence>
<dbReference type="AlphaFoldDB" id="U6MH29"/>
<dbReference type="EMBL" id="HG722220">
    <property type="protein sequence ID" value="CDJ61769.1"/>
    <property type="molecule type" value="Genomic_DNA"/>
</dbReference>
<feature type="region of interest" description="Disordered" evidence="1">
    <location>
        <begin position="73"/>
        <end position="179"/>
    </location>
</feature>
<organism evidence="2 3">
    <name type="scientific">Eimeria maxima</name>
    <name type="common">Coccidian parasite</name>
    <dbReference type="NCBI Taxonomy" id="5804"/>
    <lineage>
        <taxon>Eukaryota</taxon>
        <taxon>Sar</taxon>
        <taxon>Alveolata</taxon>
        <taxon>Apicomplexa</taxon>
        <taxon>Conoidasida</taxon>
        <taxon>Coccidia</taxon>
        <taxon>Eucoccidiorida</taxon>
        <taxon>Eimeriorina</taxon>
        <taxon>Eimeriidae</taxon>
        <taxon>Eimeria</taxon>
    </lineage>
</organism>
<evidence type="ECO:0000313" key="2">
    <source>
        <dbReference type="EMBL" id="CDJ61769.1"/>
    </source>
</evidence>
<sequence>MRNPIENSHLLTSKLSNPCAGLPARYAAVMESDRRYTAFPTASVNGKVPFSVEGELPSRSRCRQQQYPCDGCVRGSDGRQLLEPPSPVPGRSPSHSSSRTRSLSVSPPLERCHHRAGRRLRAVGEGSHGARARSFSAQPGARRHHCKTLAHQGVHQDAATASIEQIAREKNQKTNEKRK</sequence>
<keyword evidence="3" id="KW-1185">Reference proteome</keyword>
<dbReference type="RefSeq" id="XP_013338419.1">
    <property type="nucleotide sequence ID" value="XM_013482965.1"/>
</dbReference>